<dbReference type="OrthoDB" id="1053771at2759"/>
<dbReference type="CDD" id="cd03311">
    <property type="entry name" value="CIMS_C_terminal_like"/>
    <property type="match status" value="1"/>
</dbReference>
<dbReference type="GeneID" id="25726125"/>
<comment type="similarity">
    <text evidence="3">Belongs to the vitamin-B12 independent methionine synthase family.</text>
</comment>
<dbReference type="GO" id="GO:0003871">
    <property type="term" value="F:5-methyltetrahydropteroyltriglutamate-homocysteine S-methyltransferase activity"/>
    <property type="evidence" value="ECO:0007669"/>
    <property type="project" value="UniProtKB-EC"/>
</dbReference>
<dbReference type="Pfam" id="PF08267">
    <property type="entry name" value="Meth_synt_1"/>
    <property type="match status" value="1"/>
</dbReference>
<dbReference type="UniPathway" id="UPA00051">
    <property type="reaction ID" value="UER00082"/>
</dbReference>
<dbReference type="InterPro" id="IPR006276">
    <property type="entry name" value="Cobalamin-indep_Met_synthase"/>
</dbReference>
<dbReference type="EC" id="2.1.1.14" evidence="4"/>
<dbReference type="RefSeq" id="XP_013906953.1">
    <property type="nucleotide sequence ID" value="XM_014051499.1"/>
</dbReference>
<comment type="cofactor">
    <cofactor evidence="13">
        <name>Zn(2+)</name>
        <dbReference type="ChEBI" id="CHEBI:29105"/>
    </cofactor>
    <text evidence="13">Binds 2 Zn(2+) ions per subunit.</text>
</comment>
<feature type="binding site" evidence="12">
    <location>
        <position position="113"/>
    </location>
    <ligand>
        <name>5-methyltetrahydropteroyltri-L-glutamate</name>
        <dbReference type="ChEBI" id="CHEBI:58207"/>
    </ligand>
</feature>
<dbReference type="PANTHER" id="PTHR30519">
    <property type="entry name" value="5-METHYLTETRAHYDROPTEROYLTRIGLUTAMATE--HOMOCYSTEINE METHYLTRANSFERASE"/>
    <property type="match status" value="1"/>
</dbReference>
<comment type="function">
    <text evidence="1">Catalyzes the transfer of a methyl group from 5-methyltetrahydrofolate to homocysteine resulting in methionine formation.</text>
</comment>
<comment type="pathway">
    <text evidence="2">Amino-acid biosynthesis; L-methionine biosynthesis via de novo pathway; L-methionine from L-homocysteine (MetE route): step 1/1.</text>
</comment>
<name>A0A0D2LNS4_9CHLO</name>
<feature type="binding site" evidence="12">
    <location>
        <position position="545"/>
    </location>
    <ligand>
        <name>5-methyltetrahydropteroyltri-L-glutamate</name>
        <dbReference type="ChEBI" id="CHEBI:58207"/>
    </ligand>
</feature>
<evidence type="ECO:0000256" key="4">
    <source>
        <dbReference type="ARBA" id="ARBA00012034"/>
    </source>
</evidence>
<dbReference type="GO" id="GO:0009086">
    <property type="term" value="P:methionine biosynthetic process"/>
    <property type="evidence" value="ECO:0007669"/>
    <property type="project" value="UniProtKB-KW"/>
</dbReference>
<protein>
    <recommendedName>
        <fullName evidence="4">5-methyltetrahydropteroyltriglutamate--homocysteine S-methyltransferase</fullName>
        <ecNumber evidence="4">2.1.1.14</ecNumber>
    </recommendedName>
</protein>
<evidence type="ECO:0000256" key="12">
    <source>
        <dbReference type="PIRSR" id="PIRSR000382-1"/>
    </source>
</evidence>
<feature type="binding site" evidence="13">
    <location>
        <position position="649"/>
    </location>
    <ligand>
        <name>Zn(2+)</name>
        <dbReference type="ChEBI" id="CHEBI:29105"/>
        <label>1</label>
        <note>catalytic</note>
    </ligand>
</feature>
<dbReference type="Proteomes" id="UP000054498">
    <property type="component" value="Unassembled WGS sequence"/>
</dbReference>
<feature type="binding site" evidence="12">
    <location>
        <begin position="415"/>
        <end position="417"/>
    </location>
    <ligand>
        <name>L-homocysteine</name>
        <dbReference type="ChEBI" id="CHEBI:58199"/>
    </ligand>
</feature>
<keyword evidence="9 13" id="KW-0862">Zinc</keyword>
<reference evidence="17 18" key="1">
    <citation type="journal article" date="2013" name="BMC Genomics">
        <title>Reconstruction of the lipid metabolism for the microalga Monoraphidium neglectum from its genome sequence reveals characteristics suitable for biofuel production.</title>
        <authorList>
            <person name="Bogen C."/>
            <person name="Al-Dilaimi A."/>
            <person name="Albersmeier A."/>
            <person name="Wichmann J."/>
            <person name="Grundmann M."/>
            <person name="Rupp O."/>
            <person name="Lauersen K.J."/>
            <person name="Blifernez-Klassen O."/>
            <person name="Kalinowski J."/>
            <person name="Goesmann A."/>
            <person name="Mussgnug J.H."/>
            <person name="Kruse O."/>
        </authorList>
    </citation>
    <scope>NUCLEOTIDE SEQUENCE [LARGE SCALE GENOMIC DNA]</scope>
    <source>
        <strain evidence="17 18">SAG 48.87</strain>
    </source>
</reference>
<proteinExistence type="inferred from homology"/>
<dbReference type="STRING" id="145388.A0A0D2LNS4"/>
<feature type="binding site" evidence="13">
    <location>
        <position position="714"/>
    </location>
    <ligand>
        <name>Zn(2+)</name>
        <dbReference type="ChEBI" id="CHEBI:29105"/>
        <label>1</label>
        <note>catalytic</note>
    </ligand>
</feature>
<accession>A0A0D2LNS4</accession>
<evidence type="ECO:0000256" key="7">
    <source>
        <dbReference type="ARBA" id="ARBA00022679"/>
    </source>
</evidence>
<feature type="binding site" evidence="13">
    <location>
        <position position="625"/>
    </location>
    <ligand>
        <name>Zn(2+)</name>
        <dbReference type="ChEBI" id="CHEBI:29105"/>
        <label>1</label>
        <note>catalytic</note>
    </ligand>
</feature>
<evidence type="ECO:0000256" key="6">
    <source>
        <dbReference type="ARBA" id="ARBA00022605"/>
    </source>
</evidence>
<evidence type="ECO:0000256" key="2">
    <source>
        <dbReference type="ARBA" id="ARBA00004681"/>
    </source>
</evidence>
<dbReference type="PIRSF" id="PIRSF000382">
    <property type="entry name" value="MeTrfase_B12_ind"/>
    <property type="match status" value="1"/>
</dbReference>
<evidence type="ECO:0000313" key="17">
    <source>
        <dbReference type="EMBL" id="KIZ07934.1"/>
    </source>
</evidence>
<feature type="binding site" evidence="13">
    <location>
        <position position="640"/>
    </location>
    <ligand>
        <name>Zn(2+)</name>
        <dbReference type="ChEBI" id="CHEBI:29105"/>
        <label>1</label>
        <note>catalytic</note>
    </ligand>
</feature>
<evidence type="ECO:0000256" key="8">
    <source>
        <dbReference type="ARBA" id="ARBA00022723"/>
    </source>
</evidence>
<evidence type="ECO:0000256" key="9">
    <source>
        <dbReference type="ARBA" id="ARBA00022833"/>
    </source>
</evidence>
<sequence>MAVSTTIGFPRTGSKRQAKVALESFWKGKTSEPDLVASFAAVDEEAWRAQQAAGVQLIALDGTYYDQVLDMVYALGVAPARFKHLSGLELYFAMARGAPNAPALDMSKLLDTNYHYLVPELEEGFAPKPDFSAILDRLKRGQALLGKDAAVPMMVGPVTFALLSSTTLPIESVVEKLLPSYAQLLRQLQAVGAPEVQLHEPALATDKGAAAQRAAQAAYAQLAAVGCPIHLVACYDDLGEAYPWVAQLPVRALTLDFCGVPGATAPNATLDLIRANGWPADKRLGVGCVDGRSVWADDEGACTALLNELRTLGASSLAVTSSVSLQHLPWDVTLEPALPAGLAPRLAFAVQKLGAIARLAAGKGVSGAAGAAGGWVGRVRDSAMELERAMFDRAENFEARRAKQPQFPAFPTTSIGSFPQTAQVRRLRAQLKSGAIDRPTYERLIDQQIALAIGIQEGLDIDVLVHGEAERTDMSEHFGMQLSGMVFTQHGWVQSYGSRYVRPPIIAGDVAFVNAMTVREFKVAQDLTPRPVKGMLTGPVTILNWSFPRKDLSRRAQAFQLALALRQEVAALQDAGCRIVQVDEPALREGLPLKHAKWDSYLSWAVDAFRLCTAVAAPSTQVVTHLCYSDFGDIMKPIIDMDADVLTIENSRSGDAMVRALAQAGYTADLGPGVYDVHSPVVPGVDALVAKLRTFLATGILAGAPERLWVNPDCGLKTRTWDEVVPSLRNMVAAAHALRAEVEGPSKGPGKGVAATTAAPARSCAAAGCC</sequence>
<evidence type="ECO:0000256" key="3">
    <source>
        <dbReference type="ARBA" id="ARBA00009553"/>
    </source>
</evidence>
<dbReference type="NCBIfam" id="NF003556">
    <property type="entry name" value="PRK05222.1"/>
    <property type="match status" value="1"/>
</dbReference>
<feature type="binding site" evidence="12">
    <location>
        <position position="583"/>
    </location>
    <ligand>
        <name>L-methionine</name>
        <dbReference type="ChEBI" id="CHEBI:57844"/>
    </ligand>
</feature>
<evidence type="ECO:0000313" key="18">
    <source>
        <dbReference type="Proteomes" id="UP000054498"/>
    </source>
</evidence>
<evidence type="ECO:0000256" key="14">
    <source>
        <dbReference type="PIRSR" id="PIRSR000382-3"/>
    </source>
</evidence>
<dbReference type="InterPro" id="IPR013215">
    <property type="entry name" value="Cbl-indep_Met_Synth_N"/>
</dbReference>
<keyword evidence="18" id="KW-1185">Reference proteome</keyword>
<feature type="binding site" evidence="13">
    <location>
        <position position="627"/>
    </location>
    <ligand>
        <name>Zn(2+)</name>
        <dbReference type="ChEBI" id="CHEBI:29105"/>
        <label>1</label>
        <note>catalytic</note>
    </ligand>
</feature>
<evidence type="ECO:0000256" key="11">
    <source>
        <dbReference type="ARBA" id="ARBA00048690"/>
    </source>
</evidence>
<feature type="domain" description="Cobalamin-independent methionine synthase MetE N-terminal" evidence="16">
    <location>
        <begin position="4"/>
        <end position="311"/>
    </location>
</feature>
<feature type="binding site" evidence="12">
    <location>
        <position position="583"/>
    </location>
    <ligand>
        <name>L-homocysteine</name>
        <dbReference type="ChEBI" id="CHEBI:58199"/>
    </ligand>
</feature>
<evidence type="ECO:0000259" key="16">
    <source>
        <dbReference type="Pfam" id="PF08267"/>
    </source>
</evidence>
<gene>
    <name evidence="17" type="ORF">MNEG_0007</name>
</gene>
<evidence type="ECO:0000256" key="13">
    <source>
        <dbReference type="PIRSR" id="PIRSR000382-2"/>
    </source>
</evidence>
<keyword evidence="6" id="KW-0028">Amino-acid biosynthesis</keyword>
<dbReference type="GO" id="GO:0008270">
    <property type="term" value="F:zinc ion binding"/>
    <property type="evidence" value="ECO:0007669"/>
    <property type="project" value="InterPro"/>
</dbReference>
<dbReference type="InterPro" id="IPR002629">
    <property type="entry name" value="Met_Synth_C/arc"/>
</dbReference>
<keyword evidence="7 17" id="KW-0808">Transferase</keyword>
<dbReference type="GO" id="GO:0032259">
    <property type="term" value="P:methylation"/>
    <property type="evidence" value="ECO:0007669"/>
    <property type="project" value="UniProtKB-KW"/>
</dbReference>
<comment type="catalytic activity">
    <reaction evidence="11">
        <text>5-methyltetrahydropteroyltri-L-glutamate + L-homocysteine = tetrahydropteroyltri-L-glutamate + L-methionine</text>
        <dbReference type="Rhea" id="RHEA:21196"/>
        <dbReference type="ChEBI" id="CHEBI:57844"/>
        <dbReference type="ChEBI" id="CHEBI:58140"/>
        <dbReference type="ChEBI" id="CHEBI:58199"/>
        <dbReference type="ChEBI" id="CHEBI:58207"/>
        <dbReference type="EC" id="2.1.1.14"/>
    </reaction>
</comment>
<dbReference type="InterPro" id="IPR038071">
    <property type="entry name" value="UROD/MetE-like_sf"/>
</dbReference>
<evidence type="ECO:0000256" key="5">
    <source>
        <dbReference type="ARBA" id="ARBA00022603"/>
    </source>
</evidence>
<dbReference type="Gene3D" id="3.20.20.210">
    <property type="match status" value="2"/>
</dbReference>
<feature type="binding site" evidence="12">
    <location>
        <position position="19"/>
    </location>
    <ligand>
        <name>5-methyltetrahydropteroyltri-L-glutamate</name>
        <dbReference type="ChEBI" id="CHEBI:58207"/>
    </ligand>
</feature>
<dbReference type="EMBL" id="KK100223">
    <property type="protein sequence ID" value="KIZ07934.1"/>
    <property type="molecule type" value="Genomic_DNA"/>
</dbReference>
<keyword evidence="10" id="KW-0486">Methionine biosynthesis</keyword>
<keyword evidence="8 13" id="KW-0479">Metal-binding</keyword>
<organism evidence="17 18">
    <name type="scientific">Monoraphidium neglectum</name>
    <dbReference type="NCBI Taxonomy" id="145388"/>
    <lineage>
        <taxon>Eukaryota</taxon>
        <taxon>Viridiplantae</taxon>
        <taxon>Chlorophyta</taxon>
        <taxon>core chlorophytes</taxon>
        <taxon>Chlorophyceae</taxon>
        <taxon>CS clade</taxon>
        <taxon>Sphaeropleales</taxon>
        <taxon>Selenastraceae</taxon>
        <taxon>Monoraphidium</taxon>
    </lineage>
</organism>
<evidence type="ECO:0000259" key="15">
    <source>
        <dbReference type="Pfam" id="PF01717"/>
    </source>
</evidence>
<feature type="domain" description="Cobalamin-independent methionine synthase MetE C-terminal/archaeal" evidence="15">
    <location>
        <begin position="410"/>
        <end position="736"/>
    </location>
</feature>
<dbReference type="SUPFAM" id="SSF51726">
    <property type="entry name" value="UROD/MetE-like"/>
    <property type="match status" value="2"/>
</dbReference>
<evidence type="ECO:0000256" key="10">
    <source>
        <dbReference type="ARBA" id="ARBA00023167"/>
    </source>
</evidence>
<feature type="binding site" evidence="12">
    <location>
        <position position="468"/>
    </location>
    <ligand>
        <name>L-methionine</name>
        <dbReference type="ChEBI" id="CHEBI:57844"/>
    </ligand>
</feature>
<dbReference type="Pfam" id="PF01717">
    <property type="entry name" value="Meth_synt_2"/>
    <property type="match status" value="1"/>
</dbReference>
<dbReference type="AlphaFoldDB" id="A0A0D2LNS4"/>
<evidence type="ECO:0000256" key="1">
    <source>
        <dbReference type="ARBA" id="ARBA00002777"/>
    </source>
</evidence>
<feature type="active site" description="Proton donor" evidence="14">
    <location>
        <position position="678"/>
    </location>
</feature>
<dbReference type="KEGG" id="mng:MNEG_0007"/>
<keyword evidence="5 17" id="KW-0489">Methyltransferase</keyword>
<feature type="binding site" evidence="12">
    <location>
        <begin position="415"/>
        <end position="417"/>
    </location>
    <ligand>
        <name>L-methionine</name>
        <dbReference type="ChEBI" id="CHEBI:57844"/>
    </ligand>
</feature>